<organism evidence="1 2">
    <name type="scientific">Araneus ventricosus</name>
    <name type="common">Orbweaver spider</name>
    <name type="synonym">Epeira ventricosa</name>
    <dbReference type="NCBI Taxonomy" id="182803"/>
    <lineage>
        <taxon>Eukaryota</taxon>
        <taxon>Metazoa</taxon>
        <taxon>Ecdysozoa</taxon>
        <taxon>Arthropoda</taxon>
        <taxon>Chelicerata</taxon>
        <taxon>Arachnida</taxon>
        <taxon>Araneae</taxon>
        <taxon>Araneomorphae</taxon>
        <taxon>Entelegynae</taxon>
        <taxon>Araneoidea</taxon>
        <taxon>Araneidae</taxon>
        <taxon>Araneus</taxon>
    </lineage>
</organism>
<evidence type="ECO:0000313" key="1">
    <source>
        <dbReference type="EMBL" id="GBL96097.1"/>
    </source>
</evidence>
<keyword evidence="2" id="KW-1185">Reference proteome</keyword>
<reference evidence="1 2" key="1">
    <citation type="journal article" date="2019" name="Sci. Rep.">
        <title>Orb-weaving spider Araneus ventricosus genome elucidates the spidroin gene catalogue.</title>
        <authorList>
            <person name="Kono N."/>
            <person name="Nakamura H."/>
            <person name="Ohtoshi R."/>
            <person name="Moran D.A.P."/>
            <person name="Shinohara A."/>
            <person name="Yoshida Y."/>
            <person name="Fujiwara M."/>
            <person name="Mori M."/>
            <person name="Tomita M."/>
            <person name="Arakawa K."/>
        </authorList>
    </citation>
    <scope>NUCLEOTIDE SEQUENCE [LARGE SCALE GENOMIC DNA]</scope>
</reference>
<gene>
    <name evidence="1" type="ORF">AVEN_104332_1</name>
</gene>
<protein>
    <submittedName>
        <fullName evidence="1">Uncharacterized protein</fullName>
    </submittedName>
</protein>
<dbReference type="PANTHER" id="PTHR46409:SF1">
    <property type="entry name" value="HTH PSQ-TYPE DOMAIN-CONTAINING PROTEIN"/>
    <property type="match status" value="1"/>
</dbReference>
<dbReference type="PANTHER" id="PTHR46409">
    <property type="entry name" value="HTH PSQ-TYPE DOMAIN-CONTAINING PROTEIN"/>
    <property type="match status" value="1"/>
</dbReference>
<dbReference type="AlphaFoldDB" id="A0A4Y2BWY8"/>
<name>A0A4Y2BWY8_ARAVE</name>
<proteinExistence type="predicted"/>
<comment type="caution">
    <text evidence="1">The sequence shown here is derived from an EMBL/GenBank/DDBJ whole genome shotgun (WGS) entry which is preliminary data.</text>
</comment>
<dbReference type="Proteomes" id="UP000499080">
    <property type="component" value="Unassembled WGS sequence"/>
</dbReference>
<accession>A0A4Y2BWY8</accession>
<dbReference type="EMBL" id="BGPR01000117">
    <property type="protein sequence ID" value="GBL96097.1"/>
    <property type="molecule type" value="Genomic_DNA"/>
</dbReference>
<evidence type="ECO:0000313" key="2">
    <source>
        <dbReference type="Proteomes" id="UP000499080"/>
    </source>
</evidence>
<sequence length="241" mass="26886">MKTVYFHIAPSVAPRRAEMHNTSTVVNFSIYEYVTNALLDDFSNIIFLGCDGRVVNTGVFNGVTRRHELKLHRPIQWNICLLHFNEVPIRHLFERKSSGPLSYTVDIGRNLKGCEKLPLFAFNSIECELPGTDPTNLSCDQKYLLDICTAISSGVGSSDPTKSETDPLNLAPWLTTVNRILRLYISTSDPSNGLITLVVIILRVNAPSCFRIKVHHSIKDGARPCGVSSAHFDTCRRSIVI</sequence>